<evidence type="ECO:0008006" key="10">
    <source>
        <dbReference type="Google" id="ProtNLM"/>
    </source>
</evidence>
<dbReference type="Proteomes" id="UP001200145">
    <property type="component" value="Unassembled WGS sequence"/>
</dbReference>
<protein>
    <recommendedName>
        <fullName evidence="10">YqaE/Pmp3 family membrane protein</fullName>
    </recommendedName>
</protein>
<evidence type="ECO:0000256" key="6">
    <source>
        <dbReference type="SAM" id="Phobius"/>
    </source>
</evidence>
<evidence type="ECO:0000256" key="7">
    <source>
        <dbReference type="SAM" id="SignalP"/>
    </source>
</evidence>
<sequence length="151" mass="16803">MYWKSAVIMLLTGMTTLFVQPLSAAHPSLSEPNEVTATSSAPDLKKELDAFRSLDRKERKSRFKAAKSVLREYRKDLRRGQADEADASQVLLIILGILVPPLAIYLKERTLGWPFWASIALLATGLIVFSALPFFWLLAAGLALLVVFEVI</sequence>
<evidence type="ECO:0000256" key="5">
    <source>
        <dbReference type="ARBA" id="ARBA00023136"/>
    </source>
</evidence>
<evidence type="ECO:0000313" key="9">
    <source>
        <dbReference type="Proteomes" id="UP001200145"/>
    </source>
</evidence>
<dbReference type="Pfam" id="PF01679">
    <property type="entry name" value="Pmp3"/>
    <property type="match status" value="1"/>
</dbReference>
<keyword evidence="5 6" id="KW-0472">Membrane</keyword>
<comment type="similarity">
    <text evidence="2">Belongs to the UPF0057 (PMP3) family.</text>
</comment>
<reference evidence="8 9" key="1">
    <citation type="submission" date="2022-01" db="EMBL/GenBank/DDBJ databases">
        <title>Flavihumibacter sp. nov., isolated from sediment of a river.</title>
        <authorList>
            <person name="Liu H."/>
        </authorList>
    </citation>
    <scope>NUCLEOTIDE SEQUENCE [LARGE SCALE GENOMIC DNA]</scope>
    <source>
        <strain evidence="8 9">RY-1</strain>
    </source>
</reference>
<keyword evidence="9" id="KW-1185">Reference proteome</keyword>
<evidence type="ECO:0000256" key="3">
    <source>
        <dbReference type="ARBA" id="ARBA00022692"/>
    </source>
</evidence>
<evidence type="ECO:0000256" key="2">
    <source>
        <dbReference type="ARBA" id="ARBA00009530"/>
    </source>
</evidence>
<dbReference type="EMBL" id="JAKEVY010000002">
    <property type="protein sequence ID" value="MCF1714822.1"/>
    <property type="molecule type" value="Genomic_DNA"/>
</dbReference>
<feature type="transmembrane region" description="Helical" evidence="6">
    <location>
        <begin position="87"/>
        <end position="106"/>
    </location>
</feature>
<dbReference type="InterPro" id="IPR000612">
    <property type="entry name" value="PMP3"/>
</dbReference>
<gene>
    <name evidence="8" type="ORF">L0U88_09310</name>
</gene>
<keyword evidence="7" id="KW-0732">Signal</keyword>
<comment type="subcellular location">
    <subcellularLocation>
        <location evidence="1">Membrane</location>
    </subcellularLocation>
</comment>
<organism evidence="8 9">
    <name type="scientific">Flavihumibacter fluminis</name>
    <dbReference type="NCBI Taxonomy" id="2909236"/>
    <lineage>
        <taxon>Bacteria</taxon>
        <taxon>Pseudomonadati</taxon>
        <taxon>Bacteroidota</taxon>
        <taxon>Chitinophagia</taxon>
        <taxon>Chitinophagales</taxon>
        <taxon>Chitinophagaceae</taxon>
        <taxon>Flavihumibacter</taxon>
    </lineage>
</organism>
<feature type="transmembrane region" description="Helical" evidence="6">
    <location>
        <begin position="118"/>
        <end position="148"/>
    </location>
</feature>
<proteinExistence type="inferred from homology"/>
<keyword evidence="4 6" id="KW-1133">Transmembrane helix</keyword>
<name>A0ABS9BGI9_9BACT</name>
<comment type="caution">
    <text evidence="8">The sequence shown here is derived from an EMBL/GenBank/DDBJ whole genome shotgun (WGS) entry which is preliminary data.</text>
</comment>
<evidence type="ECO:0000256" key="1">
    <source>
        <dbReference type="ARBA" id="ARBA00004370"/>
    </source>
</evidence>
<evidence type="ECO:0000256" key="4">
    <source>
        <dbReference type="ARBA" id="ARBA00022989"/>
    </source>
</evidence>
<feature type="chain" id="PRO_5045129945" description="YqaE/Pmp3 family membrane protein" evidence="7">
    <location>
        <begin position="25"/>
        <end position="151"/>
    </location>
</feature>
<dbReference type="RefSeq" id="WP_234865775.1">
    <property type="nucleotide sequence ID" value="NZ_JAKEVY010000002.1"/>
</dbReference>
<evidence type="ECO:0000313" key="8">
    <source>
        <dbReference type="EMBL" id="MCF1714822.1"/>
    </source>
</evidence>
<feature type="signal peptide" evidence="7">
    <location>
        <begin position="1"/>
        <end position="24"/>
    </location>
</feature>
<accession>A0ABS9BGI9</accession>
<keyword evidence="3 6" id="KW-0812">Transmembrane</keyword>